<dbReference type="GO" id="GO:0003950">
    <property type="term" value="F:NAD+ poly-ADP-ribosyltransferase activity"/>
    <property type="evidence" value="ECO:0007669"/>
    <property type="project" value="InterPro"/>
</dbReference>
<feature type="domain" description="PARP catalytic" evidence="7">
    <location>
        <begin position="52"/>
        <end position="277"/>
    </location>
</feature>
<dbReference type="PROSITE" id="PS51879">
    <property type="entry name" value="RST"/>
    <property type="match status" value="1"/>
</dbReference>
<dbReference type="Proteomes" id="UP001279734">
    <property type="component" value="Unassembled WGS sequence"/>
</dbReference>
<evidence type="ECO:0000256" key="5">
    <source>
        <dbReference type="SAM" id="MobiDB-lite"/>
    </source>
</evidence>
<feature type="signal peptide" evidence="6">
    <location>
        <begin position="1"/>
        <end position="20"/>
    </location>
</feature>
<dbReference type="Gene3D" id="3.90.228.10">
    <property type="match status" value="1"/>
</dbReference>
<dbReference type="SUPFAM" id="SSF56399">
    <property type="entry name" value="ADP-ribosylation"/>
    <property type="match status" value="1"/>
</dbReference>
<dbReference type="PANTHER" id="PTHR32263">
    <property type="entry name" value="INACTIVE POLY [ADP-RIBOSE] POLYMERASE SRO4-RELATED"/>
    <property type="match status" value="1"/>
</dbReference>
<sequence length="348" mass="38871">MLLHIMSLCLNFLQIQMNGGISPYPFNSLHSRNSTELRNAEDPESSVSDCESSVSGAGSDSTGLFTNGFNRVDEKDTAHGVIMHRFTSCLDRVRERTRVIAIHRRIWSSFTAQAKLQAFQIYFRALANKNDGNANLKYAWFGTSKHGVNRIMTHGFGDEDIRMNSGLFGLGVYLSSYDSPLESVQSSTVDEDGLRHVLLCRVLLGKTELLSPGSSQSNPTSDEFDSGVDDLLSPKKYIFWIANMNAQILPEYVLSFRAAPCLGGSLRIETPIKLPTSPWMSFPALMNALSRLLPSHVVTLINKYHMDFKEKRISRLELIRQVRRLAGDKLLIAVIKSRRGKGLKAPTE</sequence>
<proteinExistence type="predicted"/>
<evidence type="ECO:0000256" key="2">
    <source>
        <dbReference type="ARBA" id="ARBA00022473"/>
    </source>
</evidence>
<gene>
    <name evidence="9" type="ORF">Nepgr_003118</name>
</gene>
<feature type="chain" id="PRO_5041977781" description="Poly [ADP-ribose] polymerase" evidence="6">
    <location>
        <begin position="21"/>
        <end position="348"/>
    </location>
</feature>
<keyword evidence="6" id="KW-0732">Signal</keyword>
<name>A0AAD3RZ07_NEPGR</name>
<feature type="region of interest" description="Disordered" evidence="5">
    <location>
        <begin position="35"/>
        <end position="59"/>
    </location>
</feature>
<protein>
    <recommendedName>
        <fullName evidence="11">Poly [ADP-ribose] polymerase</fullName>
    </recommendedName>
</protein>
<evidence type="ECO:0000256" key="1">
    <source>
        <dbReference type="ARBA" id="ARBA00004123"/>
    </source>
</evidence>
<evidence type="ECO:0000313" key="10">
    <source>
        <dbReference type="Proteomes" id="UP001279734"/>
    </source>
</evidence>
<feature type="compositionally biased region" description="Low complexity" evidence="5">
    <location>
        <begin position="45"/>
        <end position="55"/>
    </location>
</feature>
<evidence type="ECO:0008006" key="11">
    <source>
        <dbReference type="Google" id="ProtNLM"/>
    </source>
</evidence>
<dbReference type="InterPro" id="IPR012317">
    <property type="entry name" value="Poly(ADP-ribose)pol_cat_dom"/>
</dbReference>
<keyword evidence="3" id="KW-0346">Stress response</keyword>
<reference evidence="9" key="1">
    <citation type="submission" date="2023-05" db="EMBL/GenBank/DDBJ databases">
        <title>Nepenthes gracilis genome sequencing.</title>
        <authorList>
            <person name="Fukushima K."/>
        </authorList>
    </citation>
    <scope>NUCLEOTIDE SEQUENCE</scope>
    <source>
        <strain evidence="9">SING2019-196</strain>
    </source>
</reference>
<evidence type="ECO:0000313" key="9">
    <source>
        <dbReference type="EMBL" id="GMH01279.1"/>
    </source>
</evidence>
<dbReference type="EMBL" id="BSYO01000002">
    <property type="protein sequence ID" value="GMH01279.1"/>
    <property type="molecule type" value="Genomic_DNA"/>
</dbReference>
<keyword evidence="4" id="KW-0539">Nucleus</keyword>
<dbReference type="Pfam" id="PF00644">
    <property type="entry name" value="PARP"/>
    <property type="match status" value="1"/>
</dbReference>
<organism evidence="9 10">
    <name type="scientific">Nepenthes gracilis</name>
    <name type="common">Slender pitcher plant</name>
    <dbReference type="NCBI Taxonomy" id="150966"/>
    <lineage>
        <taxon>Eukaryota</taxon>
        <taxon>Viridiplantae</taxon>
        <taxon>Streptophyta</taxon>
        <taxon>Embryophyta</taxon>
        <taxon>Tracheophyta</taxon>
        <taxon>Spermatophyta</taxon>
        <taxon>Magnoliopsida</taxon>
        <taxon>eudicotyledons</taxon>
        <taxon>Gunneridae</taxon>
        <taxon>Pentapetalae</taxon>
        <taxon>Caryophyllales</taxon>
        <taxon>Nepenthaceae</taxon>
        <taxon>Nepenthes</taxon>
    </lineage>
</organism>
<evidence type="ECO:0000259" key="8">
    <source>
        <dbReference type="PROSITE" id="PS51879"/>
    </source>
</evidence>
<dbReference type="Pfam" id="PF12174">
    <property type="entry name" value="RST"/>
    <property type="match status" value="1"/>
</dbReference>
<evidence type="ECO:0000259" key="7">
    <source>
        <dbReference type="PROSITE" id="PS51059"/>
    </source>
</evidence>
<accession>A0AAD3RZ07</accession>
<dbReference type="AlphaFoldDB" id="A0AAD3RZ07"/>
<comment type="subcellular location">
    <subcellularLocation>
        <location evidence="1">Nucleus</location>
    </subcellularLocation>
</comment>
<dbReference type="InterPro" id="IPR044964">
    <property type="entry name" value="RCD1/SRO1-5"/>
</dbReference>
<comment type="caution">
    <text evidence="9">The sequence shown here is derived from an EMBL/GenBank/DDBJ whole genome shotgun (WGS) entry which is preliminary data.</text>
</comment>
<evidence type="ECO:0000256" key="4">
    <source>
        <dbReference type="ARBA" id="ARBA00023242"/>
    </source>
</evidence>
<evidence type="ECO:0000256" key="6">
    <source>
        <dbReference type="SAM" id="SignalP"/>
    </source>
</evidence>
<dbReference type="InterPro" id="IPR022003">
    <property type="entry name" value="RST"/>
</dbReference>
<keyword evidence="10" id="KW-1185">Reference proteome</keyword>
<evidence type="ECO:0000256" key="3">
    <source>
        <dbReference type="ARBA" id="ARBA00023016"/>
    </source>
</evidence>
<feature type="domain" description="RST" evidence="8">
    <location>
        <begin position="273"/>
        <end position="344"/>
    </location>
</feature>
<dbReference type="GO" id="GO:0005634">
    <property type="term" value="C:nucleus"/>
    <property type="evidence" value="ECO:0007669"/>
    <property type="project" value="UniProtKB-SubCell"/>
</dbReference>
<dbReference type="PANTHER" id="PTHR32263:SF12">
    <property type="entry name" value="INACTIVE POLY [ADP-RIBOSE] POLYMERASE SRO4-RELATED"/>
    <property type="match status" value="1"/>
</dbReference>
<dbReference type="PROSITE" id="PS51059">
    <property type="entry name" value="PARP_CATALYTIC"/>
    <property type="match status" value="1"/>
</dbReference>
<keyword evidence="2" id="KW-0217">Developmental protein</keyword>